<keyword evidence="2" id="KW-0479">Metal-binding</keyword>
<feature type="chain" id="PRO_5005189050" description="TauD/TfdA-like domain-containing protein" evidence="6">
    <location>
        <begin position="17"/>
        <end position="604"/>
    </location>
</feature>
<evidence type="ECO:0000256" key="5">
    <source>
        <dbReference type="ARBA" id="ARBA00023004"/>
    </source>
</evidence>
<evidence type="ECO:0000256" key="6">
    <source>
        <dbReference type="SAM" id="SignalP"/>
    </source>
</evidence>
<evidence type="ECO:0000256" key="4">
    <source>
        <dbReference type="ARBA" id="ARBA00023002"/>
    </source>
</evidence>
<dbReference type="InterPro" id="IPR051178">
    <property type="entry name" value="TfdA_dioxygenase"/>
</dbReference>
<dbReference type="Gene3D" id="3.60.130.10">
    <property type="entry name" value="Clavaminate synthase-like"/>
    <property type="match status" value="1"/>
</dbReference>
<dbReference type="GO" id="GO:0051213">
    <property type="term" value="F:dioxygenase activity"/>
    <property type="evidence" value="ECO:0007669"/>
    <property type="project" value="UniProtKB-KW"/>
</dbReference>
<evidence type="ECO:0000259" key="7">
    <source>
        <dbReference type="Pfam" id="PF02668"/>
    </source>
</evidence>
<dbReference type="PANTHER" id="PTHR43779">
    <property type="entry name" value="DIOXYGENASE RV0097-RELATED"/>
    <property type="match status" value="1"/>
</dbReference>
<evidence type="ECO:0000256" key="2">
    <source>
        <dbReference type="ARBA" id="ARBA00022723"/>
    </source>
</evidence>
<dbReference type="PANTHER" id="PTHR43779:SF3">
    <property type="entry name" value="(3R)-3-[(CARBOXYMETHYL)AMINO]FATTY ACID OXYGENASE_DECARBOXYLASE"/>
    <property type="match status" value="1"/>
</dbReference>
<keyword evidence="6" id="KW-0732">Signal</keyword>
<dbReference type="GO" id="GO:0046872">
    <property type="term" value="F:metal ion binding"/>
    <property type="evidence" value="ECO:0007669"/>
    <property type="project" value="UniProtKB-KW"/>
</dbReference>
<name>A0A0G4FGE4_9ALVE</name>
<reference evidence="8" key="1">
    <citation type="submission" date="2014-11" db="EMBL/GenBank/DDBJ databases">
        <authorList>
            <person name="Otto D Thomas"/>
            <person name="Naeem Raeece"/>
        </authorList>
    </citation>
    <scope>NUCLEOTIDE SEQUENCE</scope>
</reference>
<accession>A0A0G4FGE4</accession>
<dbReference type="AlphaFoldDB" id="A0A0G4FGE4"/>
<dbReference type="InterPro" id="IPR003819">
    <property type="entry name" value="TauD/TfdA-like"/>
</dbReference>
<sequence>MLKVLFGLLVGTVAFAALDQEKLQVKTRTTRAYAALRETVLAIRVSVLVQTTRQIRVLATQVCVLVRKETVSVGAASVRATKETAPVLPETVPATKATVLAIKGSVPATQATVLATRATVLAIRGSVPATQATVLATQATVPATKATALVVLACVVATRGTVLATKATALVAPASALALRGTVHALRGTVLAMTRLVSVLAVLVSVLATRASARVTPRSALAVLVSVPAMTDFARVIPRSALAVLVSVRLGKASAPPFDVSEPSPSTCPDVGETFTHTIGSETFTVKPLHPVGAEVSGLDLRQRPSEETLKALEDYMATVGALLFRNQTLSGDEQVQISEYFGGREMTGSHLIHPKAPNEHILRLSNDRSEGMNGAGATWHNDGGFHRVPYSHVTYYMVKAPSKTFRGGTHFALTSKAYDLLTEEEKIRWKNLVFITNRRGVVHPLVFTHPMTGRKHLFLYLIVLGAILDTSNMRLLTKEELTAVCKRYIELVSHPDVSTKFNWKTGDFLITDNLAVSHKADASAHTRATSKRSLPESHRPDLRILHRTTVKGTFPVDPTTNAIPGLQDDLTLDIEGPNPFNQDGVWYSGPTGFRWSPDISCAL</sequence>
<gene>
    <name evidence="8" type="ORF">Cvel_16781</name>
</gene>
<dbReference type="InterPro" id="IPR042098">
    <property type="entry name" value="TauD-like_sf"/>
</dbReference>
<dbReference type="SUPFAM" id="SSF51197">
    <property type="entry name" value="Clavaminate synthase-like"/>
    <property type="match status" value="1"/>
</dbReference>
<proteinExistence type="inferred from homology"/>
<evidence type="ECO:0000256" key="3">
    <source>
        <dbReference type="ARBA" id="ARBA00022964"/>
    </source>
</evidence>
<dbReference type="VEuPathDB" id="CryptoDB:Cvel_16781"/>
<keyword evidence="4" id="KW-0560">Oxidoreductase</keyword>
<keyword evidence="5" id="KW-0408">Iron</keyword>
<protein>
    <recommendedName>
        <fullName evidence="7">TauD/TfdA-like domain-containing protein</fullName>
    </recommendedName>
</protein>
<comment type="similarity">
    <text evidence="1">Belongs to the TfdA dioxygenase family.</text>
</comment>
<dbReference type="EMBL" id="CDMZ01000340">
    <property type="protein sequence ID" value="CEM12134.1"/>
    <property type="molecule type" value="Genomic_DNA"/>
</dbReference>
<evidence type="ECO:0000256" key="1">
    <source>
        <dbReference type="ARBA" id="ARBA00005896"/>
    </source>
</evidence>
<keyword evidence="3" id="KW-0223">Dioxygenase</keyword>
<evidence type="ECO:0000313" key="8">
    <source>
        <dbReference type="EMBL" id="CEM12134.1"/>
    </source>
</evidence>
<feature type="signal peptide" evidence="6">
    <location>
        <begin position="1"/>
        <end position="16"/>
    </location>
</feature>
<dbReference type="Pfam" id="PF02668">
    <property type="entry name" value="TauD"/>
    <property type="match status" value="1"/>
</dbReference>
<organism evidence="8">
    <name type="scientific">Chromera velia CCMP2878</name>
    <dbReference type="NCBI Taxonomy" id="1169474"/>
    <lineage>
        <taxon>Eukaryota</taxon>
        <taxon>Sar</taxon>
        <taxon>Alveolata</taxon>
        <taxon>Colpodellida</taxon>
        <taxon>Chromeraceae</taxon>
        <taxon>Chromera</taxon>
    </lineage>
</organism>
<feature type="domain" description="TauD/TfdA-like" evidence="7">
    <location>
        <begin position="286"/>
        <end position="527"/>
    </location>
</feature>